<comment type="similarity">
    <text evidence="1">Belongs to the peptidase A1 family.</text>
</comment>
<proteinExistence type="inferred from homology"/>
<dbReference type="OrthoDB" id="2747330at2759"/>
<keyword evidence="2" id="KW-0645">Protease</keyword>
<evidence type="ECO:0000313" key="9">
    <source>
        <dbReference type="Proteomes" id="UP000596660"/>
    </source>
</evidence>
<sequence>MSILLLYYFLTNLLSYTYIQHPWLIEAKTRTNDGFSIDLFHRYYSPKSPFYNSSLSPKELFQRLVLSSNSRHRQIIWQQSNIGEVSTNLIPNEGDYLMQISVGTPPVQLVAAAVTASDLTWFQCIPCVLCYPHNTTNFDPQASRTYMNLPCDAEHCTNLNTDHINCDQNENLCRYWYTYGNATTITGGVMGTDTFSFTSFDGDEEQAAFPSITFGCGYQQAGLFDSNSAGVVGLGNGPVSLVSQLGPSISYKFSYCLTYPSSHSASKLRFGGMLEDTSEIGGLTLTTPFVTNDPSSSYSLVLNGISVGQMNLNMDKEIIIDTGTTLTYIDPSIFYNLEAMVNDAIGASPVSNNPLVEPVLCYGPDDAALNPPDIVFQLDGGDLVLKACNIFFVLDDYVCLSIAKSPKDGDPMVLGNMAQTNLDIEFDLLSKTVRLTPKYCSQETS</sequence>
<evidence type="ECO:0000256" key="3">
    <source>
        <dbReference type="ARBA" id="ARBA00022750"/>
    </source>
</evidence>
<evidence type="ECO:0000259" key="7">
    <source>
        <dbReference type="PROSITE" id="PS51767"/>
    </source>
</evidence>
<dbReference type="GO" id="GO:0004190">
    <property type="term" value="F:aspartic-type endopeptidase activity"/>
    <property type="evidence" value="ECO:0007669"/>
    <property type="project" value="UniProtKB-KW"/>
</dbReference>
<dbReference type="GO" id="GO:0006508">
    <property type="term" value="P:proteolysis"/>
    <property type="evidence" value="ECO:0007669"/>
    <property type="project" value="UniProtKB-KW"/>
</dbReference>
<dbReference type="InterPro" id="IPR032799">
    <property type="entry name" value="TAXi_C"/>
</dbReference>
<evidence type="ECO:0000256" key="6">
    <source>
        <dbReference type="SAM" id="SignalP"/>
    </source>
</evidence>
<dbReference type="Gene3D" id="2.40.70.10">
    <property type="entry name" value="Acid Proteases"/>
    <property type="match status" value="2"/>
</dbReference>
<keyword evidence="9" id="KW-1185">Reference proteome</keyword>
<dbReference type="GeneID" id="110694116"/>
<dbReference type="PANTHER" id="PTHR47967">
    <property type="entry name" value="OS07G0603500 PROTEIN-RELATED"/>
    <property type="match status" value="1"/>
</dbReference>
<dbReference type="GO" id="GO:0005576">
    <property type="term" value="C:extracellular region"/>
    <property type="evidence" value="ECO:0007669"/>
    <property type="project" value="TreeGrafter"/>
</dbReference>
<feature type="signal peptide" evidence="6">
    <location>
        <begin position="1"/>
        <end position="19"/>
    </location>
</feature>
<keyword evidence="6" id="KW-0732">Signal</keyword>
<dbReference type="PROSITE" id="PS51767">
    <property type="entry name" value="PEPTIDASE_A1"/>
    <property type="match status" value="1"/>
</dbReference>
<dbReference type="InterPro" id="IPR021109">
    <property type="entry name" value="Peptidase_aspartic_dom_sf"/>
</dbReference>
<feature type="chain" id="PRO_5031442730" description="Peptidase A1 domain-containing protein" evidence="6">
    <location>
        <begin position="20"/>
        <end position="445"/>
    </location>
</feature>
<dbReference type="InterPro" id="IPR032861">
    <property type="entry name" value="TAXi_N"/>
</dbReference>
<dbReference type="InterPro" id="IPR001969">
    <property type="entry name" value="Aspartic_peptidase_AS"/>
</dbReference>
<organism evidence="8 9">
    <name type="scientific">Chenopodium quinoa</name>
    <name type="common">Quinoa</name>
    <dbReference type="NCBI Taxonomy" id="63459"/>
    <lineage>
        <taxon>Eukaryota</taxon>
        <taxon>Viridiplantae</taxon>
        <taxon>Streptophyta</taxon>
        <taxon>Embryophyta</taxon>
        <taxon>Tracheophyta</taxon>
        <taxon>Spermatophyta</taxon>
        <taxon>Magnoliopsida</taxon>
        <taxon>eudicotyledons</taxon>
        <taxon>Gunneridae</taxon>
        <taxon>Pentapetalae</taxon>
        <taxon>Caryophyllales</taxon>
        <taxon>Chenopodiaceae</taxon>
        <taxon>Chenopodioideae</taxon>
        <taxon>Atripliceae</taxon>
        <taxon>Chenopodium</taxon>
    </lineage>
</organism>
<dbReference type="Pfam" id="PF14543">
    <property type="entry name" value="TAXi_N"/>
    <property type="match status" value="1"/>
</dbReference>
<dbReference type="RefSeq" id="XP_021726972.1">
    <property type="nucleotide sequence ID" value="XM_021871280.1"/>
</dbReference>
<dbReference type="InterPro" id="IPR033121">
    <property type="entry name" value="PEPTIDASE_A1"/>
</dbReference>
<dbReference type="PANTHER" id="PTHR47967:SF138">
    <property type="entry name" value="ASPARTIC PROTEINASE CDR1-LIKE"/>
    <property type="match status" value="1"/>
</dbReference>
<dbReference type="SUPFAM" id="SSF50630">
    <property type="entry name" value="Acid proteases"/>
    <property type="match status" value="1"/>
</dbReference>
<dbReference type="CDD" id="cd05476">
    <property type="entry name" value="pepsin_A_like_plant"/>
    <property type="match status" value="1"/>
</dbReference>
<dbReference type="Gramene" id="AUR62013993-RA">
    <property type="protein sequence ID" value="AUR62013993-RA:cds"/>
    <property type="gene ID" value="AUR62013993"/>
</dbReference>
<reference evidence="8" key="1">
    <citation type="journal article" date="2017" name="Nature">
        <title>The genome of Chenopodium quinoa.</title>
        <authorList>
            <person name="Jarvis D.E."/>
            <person name="Ho Y.S."/>
            <person name="Lightfoot D.J."/>
            <person name="Schmoeckel S.M."/>
            <person name="Li B."/>
            <person name="Borm T.J.A."/>
            <person name="Ohyanagi H."/>
            <person name="Mineta K."/>
            <person name="Michell C.T."/>
            <person name="Saber N."/>
            <person name="Kharbatia N.M."/>
            <person name="Rupper R.R."/>
            <person name="Sharp A.R."/>
            <person name="Dally N."/>
            <person name="Boughton B.A."/>
            <person name="Woo Y.H."/>
            <person name="Gao G."/>
            <person name="Schijlen E.G.W.M."/>
            <person name="Guo X."/>
            <person name="Momin A.A."/>
            <person name="Negrao S."/>
            <person name="Al-Babili S."/>
            <person name="Gehring C."/>
            <person name="Roessner U."/>
            <person name="Jung C."/>
            <person name="Murphy K."/>
            <person name="Arold S.T."/>
            <person name="Gojobori T."/>
            <person name="van der Linden C.G."/>
            <person name="van Loo E.N."/>
            <person name="Jellen E.N."/>
            <person name="Maughan P.J."/>
            <person name="Tester M."/>
        </authorList>
    </citation>
    <scope>NUCLEOTIDE SEQUENCE [LARGE SCALE GENOMIC DNA]</scope>
    <source>
        <strain evidence="8">cv. PI 614886</strain>
    </source>
</reference>
<dbReference type="Proteomes" id="UP000596660">
    <property type="component" value="Unplaced"/>
</dbReference>
<dbReference type="InterPro" id="IPR034161">
    <property type="entry name" value="Pepsin-like_plant"/>
</dbReference>
<evidence type="ECO:0000256" key="5">
    <source>
        <dbReference type="ARBA" id="ARBA00023180"/>
    </source>
</evidence>
<gene>
    <name evidence="8" type="primary">LOC110694116</name>
</gene>
<accession>A0A803LJ46</accession>
<reference evidence="8" key="2">
    <citation type="submission" date="2021-03" db="UniProtKB">
        <authorList>
            <consortium name="EnsemblPlants"/>
        </authorList>
    </citation>
    <scope>IDENTIFICATION</scope>
</reference>
<protein>
    <recommendedName>
        <fullName evidence="7">Peptidase A1 domain-containing protein</fullName>
    </recommendedName>
</protein>
<dbReference type="PROSITE" id="PS00141">
    <property type="entry name" value="ASP_PROTEASE"/>
    <property type="match status" value="1"/>
</dbReference>
<dbReference type="EnsemblPlants" id="AUR62013993-RA">
    <property type="protein sequence ID" value="AUR62013993-RA:cds"/>
    <property type="gene ID" value="AUR62013993"/>
</dbReference>
<keyword evidence="4" id="KW-0378">Hydrolase</keyword>
<evidence type="ECO:0000256" key="1">
    <source>
        <dbReference type="ARBA" id="ARBA00007447"/>
    </source>
</evidence>
<name>A0A803LJ46_CHEQI</name>
<feature type="domain" description="Peptidase A1" evidence="7">
    <location>
        <begin position="96"/>
        <end position="436"/>
    </location>
</feature>
<dbReference type="KEGG" id="cqi:110694116"/>
<dbReference type="AlphaFoldDB" id="A0A803LJ46"/>
<dbReference type="Pfam" id="PF14541">
    <property type="entry name" value="TAXi_C"/>
    <property type="match status" value="1"/>
</dbReference>
<dbReference type="InterPro" id="IPR051708">
    <property type="entry name" value="Plant_Aspart_Prot_A1"/>
</dbReference>
<evidence type="ECO:0000313" key="8">
    <source>
        <dbReference type="EnsemblPlants" id="AUR62013993-RA:cds"/>
    </source>
</evidence>
<keyword evidence="5" id="KW-0325">Glycoprotein</keyword>
<evidence type="ECO:0000256" key="2">
    <source>
        <dbReference type="ARBA" id="ARBA00022670"/>
    </source>
</evidence>
<keyword evidence="3" id="KW-0064">Aspartyl protease</keyword>
<evidence type="ECO:0000256" key="4">
    <source>
        <dbReference type="ARBA" id="ARBA00022801"/>
    </source>
</evidence>